<dbReference type="PANTHER" id="PTHR30461">
    <property type="entry name" value="DNA-INVERTASE FROM LAMBDOID PROPHAGE"/>
    <property type="match status" value="1"/>
</dbReference>
<dbReference type="Gene3D" id="1.10.10.60">
    <property type="entry name" value="Homeodomain-like"/>
    <property type="match status" value="1"/>
</dbReference>
<evidence type="ECO:0000256" key="4">
    <source>
        <dbReference type="ARBA" id="ARBA00023125"/>
    </source>
</evidence>
<dbReference type="Gene3D" id="3.40.50.1390">
    <property type="entry name" value="Resolvase, N-terminal catalytic domain"/>
    <property type="match status" value="1"/>
</dbReference>
<dbReference type="GO" id="GO:0015074">
    <property type="term" value="P:DNA integration"/>
    <property type="evidence" value="ECO:0007669"/>
    <property type="project" value="UniProtKB-KW"/>
</dbReference>
<evidence type="ECO:0000256" key="2">
    <source>
        <dbReference type="ARBA" id="ARBA00022908"/>
    </source>
</evidence>
<proteinExistence type="inferred from homology"/>
<keyword evidence="5" id="KW-0233">DNA recombination</keyword>
<dbReference type="EMBL" id="CP010552">
    <property type="protein sequence ID" value="ALE52620.1"/>
    <property type="molecule type" value="Genomic_DNA"/>
</dbReference>
<dbReference type="RefSeq" id="WP_053951583.1">
    <property type="nucleotide sequence ID" value="NZ_CP010552.1"/>
</dbReference>
<evidence type="ECO:0000256" key="5">
    <source>
        <dbReference type="ARBA" id="ARBA00023172"/>
    </source>
</evidence>
<organism evidence="7 8">
    <name type="scientific">Candidatus Thioglobus autotrophicus</name>
    <dbReference type="NCBI Taxonomy" id="1705394"/>
    <lineage>
        <taxon>Bacteria</taxon>
        <taxon>Pseudomonadati</taxon>
        <taxon>Pseudomonadota</taxon>
        <taxon>Gammaproteobacteria</taxon>
        <taxon>Candidatus Pseudothioglobaceae</taxon>
        <taxon>Candidatus Thioglobus</taxon>
    </lineage>
</organism>
<gene>
    <name evidence="7" type="ORF">SP60_05010</name>
</gene>
<dbReference type="CDD" id="cd00569">
    <property type="entry name" value="HTH_Hin_like"/>
    <property type="match status" value="1"/>
</dbReference>
<accession>A0A0M4NHB0</accession>
<dbReference type="Pfam" id="PF02796">
    <property type="entry name" value="HTH_7"/>
    <property type="match status" value="1"/>
</dbReference>
<dbReference type="InterPro" id="IPR009057">
    <property type="entry name" value="Homeodomain-like_sf"/>
</dbReference>
<protein>
    <submittedName>
        <fullName evidence="7">Resolvase</fullName>
    </submittedName>
</protein>
<dbReference type="STRING" id="1705394.SP60_05010"/>
<evidence type="ECO:0000256" key="3">
    <source>
        <dbReference type="ARBA" id="ARBA00023100"/>
    </source>
</evidence>
<dbReference type="Pfam" id="PF00239">
    <property type="entry name" value="Resolvase"/>
    <property type="match status" value="1"/>
</dbReference>
<dbReference type="PROSITE" id="PS51736">
    <property type="entry name" value="RECOMBINASES_3"/>
    <property type="match status" value="1"/>
</dbReference>
<evidence type="ECO:0000256" key="1">
    <source>
        <dbReference type="ARBA" id="ARBA00009913"/>
    </source>
</evidence>
<dbReference type="GO" id="GO:0000150">
    <property type="term" value="F:DNA strand exchange activity"/>
    <property type="evidence" value="ECO:0007669"/>
    <property type="project" value="UniProtKB-KW"/>
</dbReference>
<feature type="domain" description="Resolvase/invertase-type recombinase catalytic" evidence="6">
    <location>
        <begin position="2"/>
        <end position="135"/>
    </location>
</feature>
<keyword evidence="3" id="KW-0230">DNA invertase</keyword>
<dbReference type="CDD" id="cd03768">
    <property type="entry name" value="SR_ResInv"/>
    <property type="match status" value="1"/>
</dbReference>
<dbReference type="PANTHER" id="PTHR30461:SF26">
    <property type="entry name" value="RESOLVASE HOMOLOG YNEB"/>
    <property type="match status" value="1"/>
</dbReference>
<dbReference type="FunFam" id="3.40.50.1390:FF:000001">
    <property type="entry name" value="DNA recombinase"/>
    <property type="match status" value="1"/>
</dbReference>
<dbReference type="SUPFAM" id="SSF46689">
    <property type="entry name" value="Homeodomain-like"/>
    <property type="match status" value="1"/>
</dbReference>
<sequence>MSKIAYARISSSGQKLDVQLDKLNEVGCDMVFKETHTGTTDQRPQLQSMLQYAREGDILYITKLDRLGRSTLHLTKIFDQLKRKGVEIIVLDQNIDTSTPVGSLMLNVLASIAEFETEIRKERQLEGIAKAKAKGVRFGRKSVLDAEQVEQLKKKRKAGVLIRELMGEYGVSKATVYRLLAA</sequence>
<dbReference type="InterPro" id="IPR050639">
    <property type="entry name" value="SSR_resolvase"/>
</dbReference>
<keyword evidence="2" id="KW-0229">DNA integration</keyword>
<dbReference type="SMART" id="SM00857">
    <property type="entry name" value="Resolvase"/>
    <property type="match status" value="1"/>
</dbReference>
<dbReference type="AlphaFoldDB" id="A0A0M4NHB0"/>
<dbReference type="OrthoDB" id="9797501at2"/>
<dbReference type="SUPFAM" id="SSF53041">
    <property type="entry name" value="Resolvase-like"/>
    <property type="match status" value="1"/>
</dbReference>
<evidence type="ECO:0000313" key="8">
    <source>
        <dbReference type="Proteomes" id="UP000058020"/>
    </source>
</evidence>
<name>A0A0M4NHB0_9GAMM</name>
<dbReference type="InterPro" id="IPR006120">
    <property type="entry name" value="Resolvase_HTH_dom"/>
</dbReference>
<dbReference type="Proteomes" id="UP000058020">
    <property type="component" value="Chromosome"/>
</dbReference>
<dbReference type="KEGG" id="tho:SP60_05010"/>
<evidence type="ECO:0000313" key="7">
    <source>
        <dbReference type="EMBL" id="ALE52620.1"/>
    </source>
</evidence>
<dbReference type="InterPro" id="IPR036162">
    <property type="entry name" value="Resolvase-like_N_sf"/>
</dbReference>
<keyword evidence="4" id="KW-0238">DNA-binding</keyword>
<evidence type="ECO:0000259" key="6">
    <source>
        <dbReference type="PROSITE" id="PS51736"/>
    </source>
</evidence>
<dbReference type="GO" id="GO:0003677">
    <property type="term" value="F:DNA binding"/>
    <property type="evidence" value="ECO:0007669"/>
    <property type="project" value="UniProtKB-KW"/>
</dbReference>
<keyword evidence="8" id="KW-1185">Reference proteome</keyword>
<reference evidence="7 8" key="1">
    <citation type="journal article" date="2015" name="Genome Announc.">
        <title>Genome Sequence of 'Candidatus Thioglobus autotrophica' Strain EF1, a Chemoautotroph from the SUP05 Clade of Marine Gammaproteobacteria.</title>
        <authorList>
            <person name="Shah V."/>
            <person name="Morris R.M."/>
        </authorList>
    </citation>
    <scope>NUCLEOTIDE SEQUENCE [LARGE SCALE GENOMIC DNA]</scope>
    <source>
        <strain evidence="7 8">EF1</strain>
    </source>
</reference>
<comment type="similarity">
    <text evidence="1">Belongs to the site-specific recombinase resolvase family.</text>
</comment>
<dbReference type="InterPro" id="IPR006119">
    <property type="entry name" value="Resolv_N"/>
</dbReference>